<reference evidence="2" key="2">
    <citation type="journal article" date="2015" name="Data Brief">
        <title>Shoot transcriptome of the giant reed, Arundo donax.</title>
        <authorList>
            <person name="Barrero R.A."/>
            <person name="Guerrero F.D."/>
            <person name="Moolhuijzen P."/>
            <person name="Goolsby J.A."/>
            <person name="Tidwell J."/>
            <person name="Bellgard S.E."/>
            <person name="Bellgard M.I."/>
        </authorList>
    </citation>
    <scope>NUCLEOTIDE SEQUENCE</scope>
    <source>
        <tissue evidence="2">Shoot tissue taken approximately 20 cm above the soil surface</tissue>
    </source>
</reference>
<feature type="region of interest" description="Disordered" evidence="1">
    <location>
        <begin position="17"/>
        <end position="61"/>
    </location>
</feature>
<dbReference type="AlphaFoldDB" id="A0A0A9CW40"/>
<name>A0A0A9CW40_ARUDO</name>
<proteinExistence type="predicted"/>
<protein>
    <submittedName>
        <fullName evidence="2">Anaphase promoting complex subunit, putative</fullName>
    </submittedName>
</protein>
<evidence type="ECO:0000256" key="1">
    <source>
        <dbReference type="SAM" id="MobiDB-lite"/>
    </source>
</evidence>
<reference evidence="2" key="1">
    <citation type="submission" date="2014-09" db="EMBL/GenBank/DDBJ databases">
        <authorList>
            <person name="Magalhaes I.L.F."/>
            <person name="Oliveira U."/>
            <person name="Santos F.R."/>
            <person name="Vidigal T.H.D.A."/>
            <person name="Brescovit A.D."/>
            <person name="Santos A.J."/>
        </authorList>
    </citation>
    <scope>NUCLEOTIDE SEQUENCE</scope>
    <source>
        <tissue evidence="2">Shoot tissue taken approximately 20 cm above the soil surface</tissue>
    </source>
</reference>
<sequence>MQDQAFYLHGHASLITRTRRGHKETPQRLGGAEDAGVEERRHGLPRGVHPPATAIRRGEGI</sequence>
<evidence type="ECO:0000313" key="2">
    <source>
        <dbReference type="EMBL" id="JAD78618.1"/>
    </source>
</evidence>
<accession>A0A0A9CW40</accession>
<dbReference type="EMBL" id="GBRH01219277">
    <property type="protein sequence ID" value="JAD78618.1"/>
    <property type="molecule type" value="Transcribed_RNA"/>
</dbReference>
<organism evidence="2">
    <name type="scientific">Arundo donax</name>
    <name type="common">Giant reed</name>
    <name type="synonym">Donax arundinaceus</name>
    <dbReference type="NCBI Taxonomy" id="35708"/>
    <lineage>
        <taxon>Eukaryota</taxon>
        <taxon>Viridiplantae</taxon>
        <taxon>Streptophyta</taxon>
        <taxon>Embryophyta</taxon>
        <taxon>Tracheophyta</taxon>
        <taxon>Spermatophyta</taxon>
        <taxon>Magnoliopsida</taxon>
        <taxon>Liliopsida</taxon>
        <taxon>Poales</taxon>
        <taxon>Poaceae</taxon>
        <taxon>PACMAD clade</taxon>
        <taxon>Arundinoideae</taxon>
        <taxon>Arundineae</taxon>
        <taxon>Arundo</taxon>
    </lineage>
</organism>